<keyword evidence="1" id="KW-0812">Transmembrane</keyword>
<evidence type="ECO:0008006" key="4">
    <source>
        <dbReference type="Google" id="ProtNLM"/>
    </source>
</evidence>
<gene>
    <name evidence="2" type="ORF">ACFODW_04890</name>
</gene>
<reference evidence="3" key="1">
    <citation type="journal article" date="2019" name="Int. J. Syst. Evol. Microbiol.">
        <title>The Global Catalogue of Microorganisms (GCM) 10K type strain sequencing project: providing services to taxonomists for standard genome sequencing and annotation.</title>
        <authorList>
            <consortium name="The Broad Institute Genomics Platform"/>
            <consortium name="The Broad Institute Genome Sequencing Center for Infectious Disease"/>
            <person name="Wu L."/>
            <person name="Ma J."/>
        </authorList>
    </citation>
    <scope>NUCLEOTIDE SEQUENCE [LARGE SCALE GENOMIC DNA]</scope>
    <source>
        <strain evidence="3">KCTC 13193</strain>
    </source>
</reference>
<dbReference type="RefSeq" id="WP_390303832.1">
    <property type="nucleotide sequence ID" value="NZ_JBHRRZ010000009.1"/>
</dbReference>
<keyword evidence="1" id="KW-1133">Transmembrane helix</keyword>
<feature type="transmembrane region" description="Helical" evidence="1">
    <location>
        <begin position="35"/>
        <end position="55"/>
    </location>
</feature>
<evidence type="ECO:0000313" key="3">
    <source>
        <dbReference type="Proteomes" id="UP001595387"/>
    </source>
</evidence>
<evidence type="ECO:0000313" key="2">
    <source>
        <dbReference type="EMBL" id="MFC2947687.1"/>
    </source>
</evidence>
<dbReference type="EMBL" id="JBHRRZ010000009">
    <property type="protein sequence ID" value="MFC2947687.1"/>
    <property type="molecule type" value="Genomic_DNA"/>
</dbReference>
<dbReference type="Proteomes" id="UP001595387">
    <property type="component" value="Unassembled WGS sequence"/>
</dbReference>
<name>A0ABV7A3M3_9BACI</name>
<proteinExistence type="predicted"/>
<keyword evidence="3" id="KW-1185">Reference proteome</keyword>
<keyword evidence="1" id="KW-0472">Membrane</keyword>
<protein>
    <recommendedName>
        <fullName evidence="4">3-isopropylmalate dehydrogenase</fullName>
    </recommendedName>
</protein>
<comment type="caution">
    <text evidence="2">The sequence shown here is derived from an EMBL/GenBank/DDBJ whole genome shotgun (WGS) entry which is preliminary data.</text>
</comment>
<feature type="transmembrane region" description="Helical" evidence="1">
    <location>
        <begin position="67"/>
        <end position="92"/>
    </location>
</feature>
<evidence type="ECO:0000256" key="1">
    <source>
        <dbReference type="SAM" id="Phobius"/>
    </source>
</evidence>
<organism evidence="2 3">
    <name type="scientific">Virgibacillus sediminis</name>
    <dbReference type="NCBI Taxonomy" id="202260"/>
    <lineage>
        <taxon>Bacteria</taxon>
        <taxon>Bacillati</taxon>
        <taxon>Bacillota</taxon>
        <taxon>Bacilli</taxon>
        <taxon>Bacillales</taxon>
        <taxon>Bacillaceae</taxon>
        <taxon>Virgibacillus</taxon>
    </lineage>
</organism>
<sequence>MQFILSVFAFITVFYMLYRKYSGIFGDLSQNARVGIFTFALGVILSFFAFSMGVSGNIYSYPEAPSFLFSFLILLSNMAFMGTVACLVVGIYRLVASR</sequence>
<accession>A0ABV7A3M3</accession>